<keyword evidence="2" id="KW-0472">Membrane</keyword>
<feature type="compositionally biased region" description="Basic and acidic residues" evidence="1">
    <location>
        <begin position="95"/>
        <end position="114"/>
    </location>
</feature>
<proteinExistence type="predicted"/>
<reference evidence="3 4" key="1">
    <citation type="journal article" date="2024" name="G3 (Bethesda)">
        <title>Genome assembly of Hibiscus sabdariffa L. provides insights into metabolisms of medicinal natural products.</title>
        <authorList>
            <person name="Kim T."/>
        </authorList>
    </citation>
    <scope>NUCLEOTIDE SEQUENCE [LARGE SCALE GENOMIC DNA]</scope>
    <source>
        <strain evidence="3">TK-2024</strain>
        <tissue evidence="3">Old leaves</tissue>
    </source>
</reference>
<feature type="region of interest" description="Disordered" evidence="1">
    <location>
        <begin position="36"/>
        <end position="55"/>
    </location>
</feature>
<comment type="caution">
    <text evidence="3">The sequence shown here is derived from an EMBL/GenBank/DDBJ whole genome shotgun (WGS) entry which is preliminary data.</text>
</comment>
<feature type="transmembrane region" description="Helical" evidence="2">
    <location>
        <begin position="15"/>
        <end position="33"/>
    </location>
</feature>
<organism evidence="3 4">
    <name type="scientific">Hibiscus sabdariffa</name>
    <name type="common">roselle</name>
    <dbReference type="NCBI Taxonomy" id="183260"/>
    <lineage>
        <taxon>Eukaryota</taxon>
        <taxon>Viridiplantae</taxon>
        <taxon>Streptophyta</taxon>
        <taxon>Embryophyta</taxon>
        <taxon>Tracheophyta</taxon>
        <taxon>Spermatophyta</taxon>
        <taxon>Magnoliopsida</taxon>
        <taxon>eudicotyledons</taxon>
        <taxon>Gunneridae</taxon>
        <taxon>Pentapetalae</taxon>
        <taxon>rosids</taxon>
        <taxon>malvids</taxon>
        <taxon>Malvales</taxon>
        <taxon>Malvaceae</taxon>
        <taxon>Malvoideae</taxon>
        <taxon>Hibiscus</taxon>
    </lineage>
</organism>
<evidence type="ECO:0000313" key="4">
    <source>
        <dbReference type="Proteomes" id="UP001472677"/>
    </source>
</evidence>
<dbReference type="PANTHER" id="PTHR36346:SF2">
    <property type="entry name" value="EXPRESSED PROTEIN"/>
    <property type="match status" value="1"/>
</dbReference>
<keyword evidence="4" id="KW-1185">Reference proteome</keyword>
<protein>
    <submittedName>
        <fullName evidence="3">Uncharacterized protein</fullName>
    </submittedName>
</protein>
<feature type="region of interest" description="Disordered" evidence="1">
    <location>
        <begin position="88"/>
        <end position="116"/>
    </location>
</feature>
<feature type="compositionally biased region" description="Basic residues" evidence="1">
    <location>
        <begin position="36"/>
        <end position="47"/>
    </location>
</feature>
<accession>A0ABR2CRV3</accession>
<evidence type="ECO:0000256" key="2">
    <source>
        <dbReference type="SAM" id="Phobius"/>
    </source>
</evidence>
<evidence type="ECO:0000256" key="1">
    <source>
        <dbReference type="SAM" id="MobiDB-lite"/>
    </source>
</evidence>
<keyword evidence="2" id="KW-0812">Transmembrane</keyword>
<dbReference type="EMBL" id="JBBPBM010000045">
    <property type="protein sequence ID" value="KAK8522347.1"/>
    <property type="molecule type" value="Genomic_DNA"/>
</dbReference>
<keyword evidence="2" id="KW-1133">Transmembrane helix</keyword>
<name>A0ABR2CRV3_9ROSI</name>
<dbReference type="PANTHER" id="PTHR36346">
    <property type="entry name" value="EXPRESSED PROTEIN"/>
    <property type="match status" value="1"/>
</dbReference>
<dbReference type="Proteomes" id="UP001472677">
    <property type="component" value="Unassembled WGS sequence"/>
</dbReference>
<evidence type="ECO:0000313" key="3">
    <source>
        <dbReference type="EMBL" id="KAK8522347.1"/>
    </source>
</evidence>
<gene>
    <name evidence="3" type="ORF">V6N12_056059</name>
</gene>
<sequence>MKTTADFAKTTTSEFSVSLVSSILTLLLPPQFLHKRKQRKARAHKQRASLSHSSFGREKKMSAAVVGEWMDEVAAKLKEKVQATKPFMSKRAKKEQRFAKEGRVEDKEASKDDTSETTMSEATVCLLIDRFVPW</sequence>